<evidence type="ECO:0000256" key="2">
    <source>
        <dbReference type="SAM" id="Phobius"/>
    </source>
</evidence>
<feature type="compositionally biased region" description="Low complexity" evidence="1">
    <location>
        <begin position="202"/>
        <end position="228"/>
    </location>
</feature>
<sequence>MVATDNDLIQRSDEDQKRAVEIFDNFRDELNKRQLSNTENYDKAILTLSSSGLAISLTFIRSIVPIDSAEYLFLVQLGWGLFLLSIIMSLVAYQLSNKAIDKEMQKAEEYYINSRQSAFAEKNWFSNINNILNIIIGLLFVVATSCIILFAILNLRQDTSMSDKDTQQTSNKIFVTDSAIMPRMQAAPSDLQTNSATMPRMQAAPSSQAQSQTQQPQSSASSSQTQSE</sequence>
<feature type="transmembrane region" description="Helical" evidence="2">
    <location>
        <begin position="71"/>
        <end position="95"/>
    </location>
</feature>
<keyword evidence="2" id="KW-0472">Membrane</keyword>
<name>A0A0H3ZQI0_9VIBR</name>
<organism evidence="3">
    <name type="scientific">Vibrio tasmaniensis</name>
    <dbReference type="NCBI Taxonomy" id="212663"/>
    <lineage>
        <taxon>Bacteria</taxon>
        <taxon>Pseudomonadati</taxon>
        <taxon>Pseudomonadota</taxon>
        <taxon>Gammaproteobacteria</taxon>
        <taxon>Vibrionales</taxon>
        <taxon>Vibrionaceae</taxon>
        <taxon>Vibrio</taxon>
    </lineage>
</organism>
<keyword evidence="2" id="KW-0812">Transmembrane</keyword>
<evidence type="ECO:0000256" key="1">
    <source>
        <dbReference type="SAM" id="MobiDB-lite"/>
    </source>
</evidence>
<keyword evidence="2" id="KW-1133">Transmembrane helix</keyword>
<dbReference type="AlphaFoldDB" id="A0A0H3ZQI0"/>
<evidence type="ECO:0000313" key="3">
    <source>
        <dbReference type="EMBL" id="AKN36169.1"/>
    </source>
</evidence>
<accession>A0A0H3ZQI0</accession>
<feature type="transmembrane region" description="Helical" evidence="2">
    <location>
        <begin position="44"/>
        <end position="64"/>
    </location>
</feature>
<feature type="transmembrane region" description="Helical" evidence="2">
    <location>
        <begin position="131"/>
        <end position="155"/>
    </location>
</feature>
<feature type="region of interest" description="Disordered" evidence="1">
    <location>
        <begin position="187"/>
        <end position="228"/>
    </location>
</feature>
<reference evidence="3" key="1">
    <citation type="journal article" date="2015" name="MBio">
        <title>Eco-Evolutionary Dynamics of Episomes among Ecologically Cohesive Bacterial Populations.</title>
        <authorList>
            <person name="Xue H."/>
            <person name="Cordero O.X."/>
            <person name="Camas F.M."/>
            <person name="Trimble W."/>
            <person name="Meyer F."/>
            <person name="Guglielmini J."/>
            <person name="Rocha E.P."/>
            <person name="Polz M.F."/>
        </authorList>
    </citation>
    <scope>NUCLEOTIDE SEQUENCE</scope>
    <source>
        <strain evidence="3">FF_268</strain>
    </source>
</reference>
<dbReference type="EMBL" id="KP795471">
    <property type="protein sequence ID" value="AKN36169.1"/>
    <property type="molecule type" value="Genomic_DNA"/>
</dbReference>
<dbReference type="EMBL" id="KP795565">
    <property type="protein sequence ID" value="AKN38129.1"/>
    <property type="molecule type" value="Genomic_DNA"/>
</dbReference>
<dbReference type="EMBL" id="KP795574">
    <property type="protein sequence ID" value="AKN38320.1"/>
    <property type="molecule type" value="Genomic_DNA"/>
</dbReference>
<proteinExistence type="predicted"/>
<protein>
    <submittedName>
        <fullName evidence="3">Uncharacterized protein</fullName>
    </submittedName>
</protein>